<dbReference type="Proteomes" id="UP000287502">
    <property type="component" value="Chromosome"/>
</dbReference>
<evidence type="ECO:0000256" key="5">
    <source>
        <dbReference type="ARBA" id="ARBA00022475"/>
    </source>
</evidence>
<dbReference type="SMART" id="SM00382">
    <property type="entry name" value="AAA"/>
    <property type="match status" value="1"/>
</dbReference>
<sequence>MILKIENLHKSYKNVKAVDGVSFYIRKGEIFGLLGPNGAGKTTVIKMISTLARPDMGTIEVNGCDVITNRRGVRQTVAVVPQENNLEGELTVYDNLRVYAALRRVSCSKSSIMELMERFGISEKKNELVDKLSGGQKRRVIIARVMLADPELILLDEPTLGLDPSIRREIWNLIAQIKSRGKSILLTTHYTEEAESLCDRVAIMSAGKIRRMGTPEELISETGRYVLETCGEDGCRIFRIVRSRDELDAAVRENGTAGYTVRDARLEDVVVSEGGINEHGV</sequence>
<keyword evidence="6" id="KW-0547">Nucleotide-binding</keyword>
<comment type="subcellular location">
    <subcellularLocation>
        <location evidence="1">Cell membrane</location>
    </subcellularLocation>
</comment>
<dbReference type="SUPFAM" id="SSF52540">
    <property type="entry name" value="P-loop containing nucleoside triphosphate hydrolases"/>
    <property type="match status" value="1"/>
</dbReference>
<dbReference type="InterPro" id="IPR003593">
    <property type="entry name" value="AAA+_ATPase"/>
</dbReference>
<keyword evidence="12" id="KW-1185">Reference proteome</keyword>
<gene>
    <name evidence="11" type="ORF">EP073_08410</name>
</gene>
<dbReference type="Pfam" id="PF00005">
    <property type="entry name" value="ABC_tran"/>
    <property type="match status" value="1"/>
</dbReference>
<evidence type="ECO:0000256" key="1">
    <source>
        <dbReference type="ARBA" id="ARBA00004236"/>
    </source>
</evidence>
<evidence type="ECO:0000256" key="2">
    <source>
        <dbReference type="ARBA" id="ARBA00005417"/>
    </source>
</evidence>
<comment type="similarity">
    <text evidence="2">Belongs to the ABC transporter superfamily.</text>
</comment>
<dbReference type="KEGG" id="gtl:EP073_08410"/>
<dbReference type="CDD" id="cd03263">
    <property type="entry name" value="ABC_subfamily_A"/>
    <property type="match status" value="1"/>
</dbReference>
<dbReference type="EMBL" id="CP035108">
    <property type="protein sequence ID" value="QAR33420.1"/>
    <property type="molecule type" value="Genomic_DNA"/>
</dbReference>
<dbReference type="GO" id="GO:0005886">
    <property type="term" value="C:plasma membrane"/>
    <property type="evidence" value="ECO:0007669"/>
    <property type="project" value="UniProtKB-SubCell"/>
</dbReference>
<dbReference type="InterPro" id="IPR050763">
    <property type="entry name" value="ABC_transporter_ATP-binding"/>
</dbReference>
<keyword evidence="7 11" id="KW-0067">ATP-binding</keyword>
<accession>A0A3R5XX73</accession>
<dbReference type="OrthoDB" id="9804819at2"/>
<dbReference type="GO" id="GO:0005524">
    <property type="term" value="F:ATP binding"/>
    <property type="evidence" value="ECO:0007669"/>
    <property type="project" value="UniProtKB-KW"/>
</dbReference>
<organism evidence="11 12">
    <name type="scientific">Geovibrio thiophilus</name>
    <dbReference type="NCBI Taxonomy" id="139438"/>
    <lineage>
        <taxon>Bacteria</taxon>
        <taxon>Pseudomonadati</taxon>
        <taxon>Deferribacterota</taxon>
        <taxon>Deferribacteres</taxon>
        <taxon>Deferribacterales</taxon>
        <taxon>Geovibrionaceae</taxon>
        <taxon>Geovibrio</taxon>
    </lineage>
</organism>
<keyword evidence="4" id="KW-0536">Nodulation</keyword>
<dbReference type="AlphaFoldDB" id="A0A3R5XX73"/>
<keyword evidence="3" id="KW-0813">Transport</keyword>
<dbReference type="PROSITE" id="PS00211">
    <property type="entry name" value="ABC_TRANSPORTER_1"/>
    <property type="match status" value="1"/>
</dbReference>
<dbReference type="PANTHER" id="PTHR42711:SF5">
    <property type="entry name" value="ABC TRANSPORTER ATP-BINDING PROTEIN NATA"/>
    <property type="match status" value="1"/>
</dbReference>
<evidence type="ECO:0000256" key="7">
    <source>
        <dbReference type="ARBA" id="ARBA00022840"/>
    </source>
</evidence>
<name>A0A3R5XX73_9BACT</name>
<evidence type="ECO:0000313" key="12">
    <source>
        <dbReference type="Proteomes" id="UP000287502"/>
    </source>
</evidence>
<evidence type="ECO:0000313" key="11">
    <source>
        <dbReference type="EMBL" id="QAR33420.1"/>
    </source>
</evidence>
<protein>
    <submittedName>
        <fullName evidence="11">ABC transporter ATP-binding protein</fullName>
    </submittedName>
</protein>
<feature type="domain" description="ABC transporter" evidence="10">
    <location>
        <begin position="3"/>
        <end position="231"/>
    </location>
</feature>
<evidence type="ECO:0000256" key="6">
    <source>
        <dbReference type="ARBA" id="ARBA00022741"/>
    </source>
</evidence>
<dbReference type="InterPro" id="IPR027417">
    <property type="entry name" value="P-loop_NTPase"/>
</dbReference>
<proteinExistence type="inferred from homology"/>
<dbReference type="GO" id="GO:0016887">
    <property type="term" value="F:ATP hydrolysis activity"/>
    <property type="evidence" value="ECO:0007669"/>
    <property type="project" value="InterPro"/>
</dbReference>
<dbReference type="PANTHER" id="PTHR42711">
    <property type="entry name" value="ABC TRANSPORTER ATP-BINDING PROTEIN"/>
    <property type="match status" value="1"/>
</dbReference>
<evidence type="ECO:0000256" key="4">
    <source>
        <dbReference type="ARBA" id="ARBA00022458"/>
    </source>
</evidence>
<evidence type="ECO:0000259" key="10">
    <source>
        <dbReference type="PROSITE" id="PS50893"/>
    </source>
</evidence>
<dbReference type="InterPro" id="IPR003439">
    <property type="entry name" value="ABC_transporter-like_ATP-bd"/>
</dbReference>
<keyword evidence="8" id="KW-1278">Translocase</keyword>
<dbReference type="RefSeq" id="WP_128466706.1">
    <property type="nucleotide sequence ID" value="NZ_CP035108.1"/>
</dbReference>
<dbReference type="FunFam" id="3.40.50.300:FF:000589">
    <property type="entry name" value="ABC transporter, ATP-binding subunit"/>
    <property type="match status" value="1"/>
</dbReference>
<evidence type="ECO:0000256" key="8">
    <source>
        <dbReference type="ARBA" id="ARBA00022967"/>
    </source>
</evidence>
<dbReference type="PROSITE" id="PS50893">
    <property type="entry name" value="ABC_TRANSPORTER_2"/>
    <property type="match status" value="1"/>
</dbReference>
<keyword evidence="9" id="KW-0472">Membrane</keyword>
<evidence type="ECO:0000256" key="9">
    <source>
        <dbReference type="ARBA" id="ARBA00023136"/>
    </source>
</evidence>
<dbReference type="Gene3D" id="3.40.50.300">
    <property type="entry name" value="P-loop containing nucleotide triphosphate hydrolases"/>
    <property type="match status" value="1"/>
</dbReference>
<keyword evidence="5" id="KW-1003">Cell membrane</keyword>
<dbReference type="InterPro" id="IPR017871">
    <property type="entry name" value="ABC_transporter-like_CS"/>
</dbReference>
<reference evidence="11 12" key="1">
    <citation type="submission" date="2019-01" db="EMBL/GenBank/DDBJ databases">
        <title>Geovibrio thiophilus DSM 11263, complete genome.</title>
        <authorList>
            <person name="Spring S."/>
            <person name="Bunk B."/>
            <person name="Sproer C."/>
        </authorList>
    </citation>
    <scope>NUCLEOTIDE SEQUENCE [LARGE SCALE GENOMIC DNA]</scope>
    <source>
        <strain evidence="11 12">DSM 11263</strain>
    </source>
</reference>
<evidence type="ECO:0000256" key="3">
    <source>
        <dbReference type="ARBA" id="ARBA00022448"/>
    </source>
</evidence>